<evidence type="ECO:0000256" key="3">
    <source>
        <dbReference type="ARBA" id="ARBA00022448"/>
    </source>
</evidence>
<dbReference type="OrthoDB" id="2739656at2"/>
<dbReference type="PANTHER" id="PTHR34975:SF2">
    <property type="entry name" value="SPORE GERMINATION PROTEIN A2"/>
    <property type="match status" value="1"/>
</dbReference>
<evidence type="ECO:0000313" key="11">
    <source>
        <dbReference type="Proteomes" id="UP000036168"/>
    </source>
</evidence>
<comment type="caution">
    <text evidence="9">The sequence shown here is derived from an EMBL/GenBank/DDBJ whole genome shotgun (WGS) entry which is preliminary data.</text>
</comment>
<evidence type="ECO:0000313" key="9">
    <source>
        <dbReference type="EMBL" id="KRT93206.1"/>
    </source>
</evidence>
<keyword evidence="3" id="KW-0813">Transport</keyword>
<feature type="transmembrane region" description="Helical" evidence="8">
    <location>
        <begin position="280"/>
        <end position="302"/>
    </location>
</feature>
<dbReference type="EMBL" id="JARRTL010000034">
    <property type="protein sequence ID" value="MEC0487615.1"/>
    <property type="molecule type" value="Genomic_DNA"/>
</dbReference>
<comment type="subcellular location">
    <subcellularLocation>
        <location evidence="1">Membrane</location>
        <topology evidence="1">Multi-pass membrane protein</topology>
    </subcellularLocation>
</comment>
<dbReference type="PANTHER" id="PTHR34975">
    <property type="entry name" value="SPORE GERMINATION PROTEIN A2"/>
    <property type="match status" value="1"/>
</dbReference>
<dbReference type="AlphaFoldDB" id="A0A0T6BPS9"/>
<dbReference type="GO" id="GO:0016020">
    <property type="term" value="C:membrane"/>
    <property type="evidence" value="ECO:0007669"/>
    <property type="project" value="UniProtKB-SubCell"/>
</dbReference>
<feature type="transmembrane region" description="Helical" evidence="8">
    <location>
        <begin position="339"/>
        <end position="364"/>
    </location>
</feature>
<feature type="transmembrane region" description="Helical" evidence="8">
    <location>
        <begin position="224"/>
        <end position="244"/>
    </location>
</feature>
<feature type="transmembrane region" description="Helical" evidence="8">
    <location>
        <begin position="314"/>
        <end position="333"/>
    </location>
</feature>
<accession>A0A0T6BPS9</accession>
<keyword evidence="5 8" id="KW-0812">Transmembrane</keyword>
<gene>
    <name evidence="9" type="ORF">AB447_219870</name>
    <name evidence="10" type="ORF">P8828_22985</name>
</gene>
<evidence type="ECO:0000256" key="2">
    <source>
        <dbReference type="ARBA" id="ARBA00007998"/>
    </source>
</evidence>
<dbReference type="RefSeq" id="WP_053075371.1">
    <property type="nucleotide sequence ID" value="NZ_CP023481.1"/>
</dbReference>
<reference evidence="9" key="2">
    <citation type="submission" date="2015-10" db="EMBL/GenBank/DDBJ databases">
        <authorList>
            <person name="Gilbert D.G."/>
        </authorList>
    </citation>
    <scope>NUCLEOTIDE SEQUENCE</scope>
    <source>
        <strain evidence="9">GO-13</strain>
    </source>
</reference>
<evidence type="ECO:0000256" key="8">
    <source>
        <dbReference type="SAM" id="Phobius"/>
    </source>
</evidence>
<dbReference type="InterPro" id="IPR004761">
    <property type="entry name" value="Spore_GerAB"/>
</dbReference>
<keyword evidence="12" id="KW-1185">Reference proteome</keyword>
<feature type="transmembrane region" description="Helical" evidence="8">
    <location>
        <begin position="16"/>
        <end position="38"/>
    </location>
</feature>
<evidence type="ECO:0000256" key="5">
    <source>
        <dbReference type="ARBA" id="ARBA00022692"/>
    </source>
</evidence>
<feature type="transmembrane region" description="Helical" evidence="8">
    <location>
        <begin position="147"/>
        <end position="167"/>
    </location>
</feature>
<evidence type="ECO:0000256" key="4">
    <source>
        <dbReference type="ARBA" id="ARBA00022544"/>
    </source>
</evidence>
<reference evidence="10 12" key="3">
    <citation type="submission" date="2023-03" db="EMBL/GenBank/DDBJ databases">
        <title>Agriculturally important microbes genome sequencing.</title>
        <authorList>
            <person name="Dunlap C."/>
        </authorList>
    </citation>
    <scope>NUCLEOTIDE SEQUENCE [LARGE SCALE GENOMIC DNA]</scope>
    <source>
        <strain evidence="10 12">CBP-3203</strain>
    </source>
</reference>
<evidence type="ECO:0000256" key="6">
    <source>
        <dbReference type="ARBA" id="ARBA00022989"/>
    </source>
</evidence>
<feature type="transmembrane region" description="Helical" evidence="8">
    <location>
        <begin position="86"/>
        <end position="109"/>
    </location>
</feature>
<dbReference type="EMBL" id="LECW02000022">
    <property type="protein sequence ID" value="KRT93206.1"/>
    <property type="molecule type" value="Genomic_DNA"/>
</dbReference>
<feature type="transmembrane region" description="Helical" evidence="8">
    <location>
        <begin position="115"/>
        <end position="135"/>
    </location>
</feature>
<reference evidence="9 11" key="1">
    <citation type="journal article" date="2015" name="Int. J. Syst. Evol. Microbiol.">
        <title>Bacillus glycinifermentans sp. nov., isolated from fermented soybean paste.</title>
        <authorList>
            <person name="Kim S.J."/>
            <person name="Dunlap C.A."/>
            <person name="Kwon S.W."/>
            <person name="Rooney A.P."/>
        </authorList>
    </citation>
    <scope>NUCLEOTIDE SEQUENCE [LARGE SCALE GENOMIC DNA]</scope>
    <source>
        <strain evidence="9 11">GO-13</strain>
    </source>
</reference>
<proteinExistence type="inferred from homology"/>
<dbReference type="Pfam" id="PF03845">
    <property type="entry name" value="Spore_permease"/>
    <property type="match status" value="1"/>
</dbReference>
<comment type="similarity">
    <text evidence="2">Belongs to the amino acid-polyamine-organocation (APC) superfamily. Spore germination protein (SGP) (TC 2.A.3.9) family.</text>
</comment>
<name>A0A0T6BPS9_9BACI</name>
<evidence type="ECO:0000256" key="7">
    <source>
        <dbReference type="ARBA" id="ARBA00023136"/>
    </source>
</evidence>
<dbReference type="Proteomes" id="UP000036168">
    <property type="component" value="Unassembled WGS sequence"/>
</dbReference>
<keyword evidence="6 8" id="KW-1133">Transmembrane helix</keyword>
<sequence length="372" mass="43027">MNPFTLFNKTRPLDGLYMIFITNRMQVLFFILVLPMYLVHPYMIFILIAIGMLSQLNLVILSKILRSYPAAKGYEGFAELFGERKFRFFVLIGLLQLFVKIMIMVVSYAESVRHFIFPAININWLVLFIILIGGYTASRGMENTMRFVIIAFMSSFWIVFLFVRFYVPPIASLNDLYPLIPFEWTRQSWKALLVTWSAFSSPEYLICLAPWFSKHTKVLKCLTIGNAISLFEYLLLFIASLFFYGSSYLRETLFPVINMLRYLQSPVLERIDTLLLSAHMFHFAFVIAIFLLCFYGGVRILLKRVSKPVTRKGFCSSILFILAGTLALSTWFWKTGEQQNIWFLLEVSIGAVTYTLVPSLLVIAGKLKGRME</sequence>
<protein>
    <submittedName>
        <fullName evidence="10">GerAB/ArcD/ProY family transporter</fullName>
    </submittedName>
    <submittedName>
        <fullName evidence="9">Spore gernimation protein</fullName>
    </submittedName>
</protein>
<keyword evidence="7 8" id="KW-0472">Membrane</keyword>
<dbReference type="GO" id="GO:0009847">
    <property type="term" value="P:spore germination"/>
    <property type="evidence" value="ECO:0007669"/>
    <property type="project" value="InterPro"/>
</dbReference>
<dbReference type="STRING" id="1664069.BGLY_1210"/>
<evidence type="ECO:0000313" key="10">
    <source>
        <dbReference type="EMBL" id="MEC0487615.1"/>
    </source>
</evidence>
<evidence type="ECO:0000313" key="12">
    <source>
        <dbReference type="Proteomes" id="UP001341297"/>
    </source>
</evidence>
<evidence type="ECO:0000256" key="1">
    <source>
        <dbReference type="ARBA" id="ARBA00004141"/>
    </source>
</evidence>
<keyword evidence="4" id="KW-0309">Germination</keyword>
<dbReference type="Proteomes" id="UP001341297">
    <property type="component" value="Unassembled WGS sequence"/>
</dbReference>
<organism evidence="9 11">
    <name type="scientific">Bacillus glycinifermentans</name>
    <dbReference type="NCBI Taxonomy" id="1664069"/>
    <lineage>
        <taxon>Bacteria</taxon>
        <taxon>Bacillati</taxon>
        <taxon>Bacillota</taxon>
        <taxon>Bacilli</taxon>
        <taxon>Bacillales</taxon>
        <taxon>Bacillaceae</taxon>
        <taxon>Bacillus</taxon>
    </lineage>
</organism>